<feature type="domain" description="HTH myb-type" evidence="7">
    <location>
        <begin position="9"/>
        <end position="61"/>
    </location>
</feature>
<evidence type="ECO:0000256" key="5">
    <source>
        <dbReference type="ARBA" id="ARBA00023242"/>
    </source>
</evidence>
<evidence type="ECO:0000256" key="1">
    <source>
        <dbReference type="ARBA" id="ARBA00004123"/>
    </source>
</evidence>
<dbReference type="CDD" id="cd00167">
    <property type="entry name" value="SANT"/>
    <property type="match status" value="2"/>
</dbReference>
<sequence>MGRSPCCDRNGVKRGAWSAEEDEILSDYINKNGHGSWRTLPQNAGLLRCGKSCRLRWTNYLRPDIKRGSFSPEEESTIVGLQATLGNKWASIASQLPGRTDNEIKNHWNTHLKKRFPAPLPKKAAPNKVEAWQASMDESSSMLLTNTPPLPPPPPSSPVSQNFAKDHYLKLWYSDVGESFRNIRVECESSNSQVSSFSKLGSGSVDDTLTTMMATPTTATTNLVDATNMMVGPNPGLDGMVSSSGSINSNEFTSYSDTALKQLLAMPGGNSVMEFLENDDVFTNFPFRCD</sequence>
<keyword evidence="4" id="KW-0804">Transcription</keyword>
<dbReference type="PROSITE" id="PS50090">
    <property type="entry name" value="MYB_LIKE"/>
    <property type="match status" value="2"/>
</dbReference>
<dbReference type="FunFam" id="1.10.10.60:FF:000121">
    <property type="entry name" value="Myb transcription factor"/>
    <property type="match status" value="1"/>
</dbReference>
<proteinExistence type="predicted"/>
<dbReference type="InterPro" id="IPR017930">
    <property type="entry name" value="Myb_dom"/>
</dbReference>
<comment type="subcellular location">
    <subcellularLocation>
        <location evidence="1">Nucleus</location>
    </subcellularLocation>
</comment>
<dbReference type="AlphaFoldDB" id="I6Y9M1"/>
<feature type="domain" description="HTH myb-type" evidence="7">
    <location>
        <begin position="62"/>
        <end position="116"/>
    </location>
</feature>
<keyword evidence="2" id="KW-0805">Transcription regulation</keyword>
<dbReference type="SMART" id="SM00717">
    <property type="entry name" value="SANT"/>
    <property type="match status" value="2"/>
</dbReference>
<protein>
    <submittedName>
        <fullName evidence="8">Myb-like DNA-binding domain protein</fullName>
    </submittedName>
</protein>
<dbReference type="PANTHER" id="PTHR10641:SF622">
    <property type="entry name" value="TRANSCRIPTION FACTOR MYB17"/>
    <property type="match status" value="1"/>
</dbReference>
<keyword evidence="3 8" id="KW-0238">DNA-binding</keyword>
<organism evidence="8">
    <name type="scientific">Linum usitatissimum</name>
    <name type="common">Flax</name>
    <name type="synonym">Linum humile</name>
    <dbReference type="NCBI Taxonomy" id="4006"/>
    <lineage>
        <taxon>Eukaryota</taxon>
        <taxon>Viridiplantae</taxon>
        <taxon>Streptophyta</taxon>
        <taxon>Embryophyta</taxon>
        <taxon>Tracheophyta</taxon>
        <taxon>Spermatophyta</taxon>
        <taxon>Magnoliopsida</taxon>
        <taxon>eudicotyledons</taxon>
        <taxon>Gunneridae</taxon>
        <taxon>Pentapetalae</taxon>
        <taxon>rosids</taxon>
        <taxon>fabids</taxon>
        <taxon>Malpighiales</taxon>
        <taxon>Linaceae</taxon>
        <taxon>Linum</taxon>
    </lineage>
</organism>
<dbReference type="InterPro" id="IPR009057">
    <property type="entry name" value="Homeodomain-like_sf"/>
</dbReference>
<evidence type="ECO:0000259" key="7">
    <source>
        <dbReference type="PROSITE" id="PS51294"/>
    </source>
</evidence>
<evidence type="ECO:0000256" key="3">
    <source>
        <dbReference type="ARBA" id="ARBA00023125"/>
    </source>
</evidence>
<reference evidence="8" key="1">
    <citation type="journal article" date="2012" name="Plant J.">
        <title>The genome of flax (Linum usitatissimum) assembled de novo from short shotgun sequence reads.</title>
        <authorList>
            <person name="Wang Z."/>
            <person name="Hobson N."/>
            <person name="Galindo L."/>
            <person name="Zhu S."/>
            <person name="Shi D."/>
            <person name="McDill J."/>
            <person name="Yang L."/>
            <person name="Hawkins S."/>
            <person name="Neutelings G."/>
            <person name="Datla R."/>
            <person name="Lambert G."/>
            <person name="Galbraith D.W."/>
            <person name="Grassa C.J."/>
            <person name="Geraldes A."/>
            <person name="Cronk Q.C."/>
            <person name="Cullis C."/>
            <person name="Dash P.K."/>
            <person name="Kumar P.A."/>
            <person name="Cloutier S."/>
            <person name="Sharpe A.G."/>
            <person name="Wong G.K."/>
            <person name="Wang J."/>
            <person name="Deyholos M.K."/>
        </authorList>
    </citation>
    <scope>NUCLEOTIDE SEQUENCE</scope>
</reference>
<dbReference type="InterPro" id="IPR015495">
    <property type="entry name" value="Myb_TF_plants"/>
</dbReference>
<dbReference type="EMBL" id="JX174447">
    <property type="protein sequence ID" value="AFN53682.1"/>
    <property type="molecule type" value="Genomic_DNA"/>
</dbReference>
<accession>I6Y9M1</accession>
<dbReference type="Pfam" id="PF00249">
    <property type="entry name" value="Myb_DNA-binding"/>
    <property type="match status" value="2"/>
</dbReference>
<name>I6Y9M1_LINUS</name>
<dbReference type="SMR" id="I6Y9M1"/>
<evidence type="ECO:0000256" key="4">
    <source>
        <dbReference type="ARBA" id="ARBA00023163"/>
    </source>
</evidence>
<evidence type="ECO:0000256" key="2">
    <source>
        <dbReference type="ARBA" id="ARBA00023015"/>
    </source>
</evidence>
<dbReference type="Gene3D" id="1.10.10.60">
    <property type="entry name" value="Homeodomain-like"/>
    <property type="match status" value="2"/>
</dbReference>
<dbReference type="GO" id="GO:0005634">
    <property type="term" value="C:nucleus"/>
    <property type="evidence" value="ECO:0007669"/>
    <property type="project" value="UniProtKB-SubCell"/>
</dbReference>
<dbReference type="InterPro" id="IPR001005">
    <property type="entry name" value="SANT/Myb"/>
</dbReference>
<keyword evidence="5" id="KW-0539">Nucleus</keyword>
<dbReference type="SUPFAM" id="SSF46689">
    <property type="entry name" value="Homeodomain-like"/>
    <property type="match status" value="1"/>
</dbReference>
<dbReference type="PROSITE" id="PS51294">
    <property type="entry name" value="HTH_MYB"/>
    <property type="match status" value="2"/>
</dbReference>
<feature type="domain" description="Myb-like" evidence="6">
    <location>
        <begin position="62"/>
        <end position="112"/>
    </location>
</feature>
<evidence type="ECO:0000259" key="6">
    <source>
        <dbReference type="PROSITE" id="PS50090"/>
    </source>
</evidence>
<feature type="domain" description="Myb-like" evidence="6">
    <location>
        <begin position="9"/>
        <end position="61"/>
    </location>
</feature>
<dbReference type="GO" id="GO:0003677">
    <property type="term" value="F:DNA binding"/>
    <property type="evidence" value="ECO:0007669"/>
    <property type="project" value="UniProtKB-KW"/>
</dbReference>
<evidence type="ECO:0000313" key="8">
    <source>
        <dbReference type="EMBL" id="AFN53682.1"/>
    </source>
</evidence>
<dbReference type="PANTHER" id="PTHR10641">
    <property type="entry name" value="MYB FAMILY TRANSCRIPTION FACTOR"/>
    <property type="match status" value="1"/>
</dbReference>